<dbReference type="InterPro" id="IPR051203">
    <property type="entry name" value="Polysaccharide_Synthase-Rel"/>
</dbReference>
<organism evidence="4 5">
    <name type="scientific">Actinomyces israelii</name>
    <dbReference type="NCBI Taxonomy" id="1659"/>
    <lineage>
        <taxon>Bacteria</taxon>
        <taxon>Bacillati</taxon>
        <taxon>Actinomycetota</taxon>
        <taxon>Actinomycetes</taxon>
        <taxon>Actinomycetales</taxon>
        <taxon>Actinomycetaceae</taxon>
        <taxon>Actinomyces</taxon>
    </lineage>
</organism>
<dbReference type="InterPro" id="IPR003869">
    <property type="entry name" value="Polysac_CapD-like"/>
</dbReference>
<dbReference type="PANTHER" id="PTHR43318:SF1">
    <property type="entry name" value="POLYSACCHARIDE BIOSYNTHESIS PROTEIN EPSC-RELATED"/>
    <property type="match status" value="1"/>
</dbReference>
<dbReference type="RefSeq" id="WP_268918268.1">
    <property type="nucleotide sequence ID" value="NZ_JAPTMY010000034.1"/>
</dbReference>
<feature type="domain" description="Polysaccharide biosynthesis protein CapD-like" evidence="3">
    <location>
        <begin position="311"/>
        <end position="587"/>
    </location>
</feature>
<reference evidence="4" key="1">
    <citation type="submission" date="2022-10" db="EMBL/GenBank/DDBJ databases">
        <title>Genome sequence of Actinomyces israelii ATCC 10048.</title>
        <authorList>
            <person name="Watt R.M."/>
            <person name="Tong W.M."/>
        </authorList>
    </citation>
    <scope>NUCLEOTIDE SEQUENCE</scope>
    <source>
        <strain evidence="4">ATCC 10048</strain>
    </source>
</reference>
<sequence length="635" mass="69584">MTPPLPRRSWPVADVGGSRLHLPHGTTPALDSAMWVLALAIVAMLNIEAGSMPATGPAIGIASLLAVALQVILYVFLLRGRARFGTIDEIPQLLFSDLFIAAVLTMVTALAEYYHFLPLIPVGSAVISGAVALTLHLGSRWFFRQYIALRRRPEGRRARRTIILGAGSGGAQAIGLMQDDRDSAFEPVAILDDDRAKRHLRISGVRVLGPWRALGQIAKETRADLVLLAVPSATPERVDEVVRHAHTLGLDIRVMPSTQELMGAAASRRSGASQIRGTQVFRPLEIEDLLGRRAIDTDVDAICKYLTDERVLVTGAGGSIGSQLCREIFRYRPERLIMVDRDESALHAVQLSLDGRAMLDSPNLVLGDLRTPGLIESLFAKSRPTIVFHAATLKHLTLTERFPEEAFLTNVAVTQDLLRTAAASEVQRFINVSTDKAADPECVLGYSKRMAERLTSTVGQTLDGDRRFMSVRFGNVLGSRGSALLTFASQLERGLPMTITDPHMERFFMSVDEACQLVLQAGALGRSGEVLVLDMGQPHNIEEIARRFATLLGYTDAPVVYTYVRPGEKMSECLFGAGEEDVRPSHPLVSQTRVPPVPMSTLRVVDDLRDMTRVGQHKELVRQWMRSSSRSGVQA</sequence>
<feature type="transmembrane region" description="Helical" evidence="2">
    <location>
        <begin position="90"/>
        <end position="110"/>
    </location>
</feature>
<dbReference type="Pfam" id="PF02719">
    <property type="entry name" value="Polysacc_synt_2"/>
    <property type="match status" value="1"/>
</dbReference>
<dbReference type="Pfam" id="PF13727">
    <property type="entry name" value="CoA_binding_3"/>
    <property type="match status" value="1"/>
</dbReference>
<dbReference type="Gene3D" id="3.40.50.720">
    <property type="entry name" value="NAD(P)-binding Rossmann-like Domain"/>
    <property type="match status" value="2"/>
</dbReference>
<name>A0ABT4IB43_9ACTO</name>
<dbReference type="InterPro" id="IPR036291">
    <property type="entry name" value="NAD(P)-bd_dom_sf"/>
</dbReference>
<dbReference type="Proteomes" id="UP001072034">
    <property type="component" value="Unassembled WGS sequence"/>
</dbReference>
<keyword evidence="5" id="KW-1185">Reference proteome</keyword>
<evidence type="ECO:0000313" key="5">
    <source>
        <dbReference type="Proteomes" id="UP001072034"/>
    </source>
</evidence>
<dbReference type="PANTHER" id="PTHR43318">
    <property type="entry name" value="UDP-N-ACETYLGLUCOSAMINE 4,6-DEHYDRATASE"/>
    <property type="match status" value="1"/>
</dbReference>
<gene>
    <name evidence="4" type="ORF">OHJ16_12940</name>
</gene>
<feature type="transmembrane region" description="Helical" evidence="2">
    <location>
        <begin position="116"/>
        <end position="137"/>
    </location>
</feature>
<dbReference type="SUPFAM" id="SSF51735">
    <property type="entry name" value="NAD(P)-binding Rossmann-fold domains"/>
    <property type="match status" value="2"/>
</dbReference>
<feature type="transmembrane region" description="Helical" evidence="2">
    <location>
        <begin position="29"/>
        <end position="47"/>
    </location>
</feature>
<dbReference type="CDD" id="cd05237">
    <property type="entry name" value="UDP_invert_4-6DH_SDR_e"/>
    <property type="match status" value="1"/>
</dbReference>
<protein>
    <submittedName>
        <fullName evidence="4">Polysaccharide biosynthesis protein</fullName>
    </submittedName>
</protein>
<proteinExistence type="inferred from homology"/>
<accession>A0ABT4IB43</accession>
<keyword evidence="2" id="KW-0472">Membrane</keyword>
<evidence type="ECO:0000256" key="2">
    <source>
        <dbReference type="SAM" id="Phobius"/>
    </source>
</evidence>
<evidence type="ECO:0000256" key="1">
    <source>
        <dbReference type="ARBA" id="ARBA00007430"/>
    </source>
</evidence>
<evidence type="ECO:0000313" key="4">
    <source>
        <dbReference type="EMBL" id="MCZ0858947.1"/>
    </source>
</evidence>
<dbReference type="EMBL" id="JAPTMY010000034">
    <property type="protein sequence ID" value="MCZ0858947.1"/>
    <property type="molecule type" value="Genomic_DNA"/>
</dbReference>
<evidence type="ECO:0000259" key="3">
    <source>
        <dbReference type="Pfam" id="PF02719"/>
    </source>
</evidence>
<keyword evidence="2" id="KW-1133">Transmembrane helix</keyword>
<keyword evidence="2" id="KW-0812">Transmembrane</keyword>
<comment type="similarity">
    <text evidence="1">Belongs to the polysaccharide synthase family.</text>
</comment>
<comment type="caution">
    <text evidence="4">The sequence shown here is derived from an EMBL/GenBank/DDBJ whole genome shotgun (WGS) entry which is preliminary data.</text>
</comment>
<feature type="transmembrane region" description="Helical" evidence="2">
    <location>
        <begin position="59"/>
        <end position="78"/>
    </location>
</feature>